<name>A0ACB9JPJ3_9ASTR</name>
<organism evidence="1 2">
    <name type="scientific">Smallanthus sonchifolius</name>
    <dbReference type="NCBI Taxonomy" id="185202"/>
    <lineage>
        <taxon>Eukaryota</taxon>
        <taxon>Viridiplantae</taxon>
        <taxon>Streptophyta</taxon>
        <taxon>Embryophyta</taxon>
        <taxon>Tracheophyta</taxon>
        <taxon>Spermatophyta</taxon>
        <taxon>Magnoliopsida</taxon>
        <taxon>eudicotyledons</taxon>
        <taxon>Gunneridae</taxon>
        <taxon>Pentapetalae</taxon>
        <taxon>asterids</taxon>
        <taxon>campanulids</taxon>
        <taxon>Asterales</taxon>
        <taxon>Asteraceae</taxon>
        <taxon>Asteroideae</taxon>
        <taxon>Heliantheae alliance</taxon>
        <taxon>Millerieae</taxon>
        <taxon>Smallanthus</taxon>
    </lineage>
</organism>
<keyword evidence="2" id="KW-1185">Reference proteome</keyword>
<gene>
    <name evidence="1" type="ORF">L1987_09277</name>
</gene>
<accession>A0ACB9JPJ3</accession>
<reference evidence="2" key="1">
    <citation type="journal article" date="2022" name="Mol. Ecol. Resour.">
        <title>The genomes of chicory, endive, great burdock and yacon provide insights into Asteraceae palaeo-polyploidization history and plant inulin production.</title>
        <authorList>
            <person name="Fan W."/>
            <person name="Wang S."/>
            <person name="Wang H."/>
            <person name="Wang A."/>
            <person name="Jiang F."/>
            <person name="Liu H."/>
            <person name="Zhao H."/>
            <person name="Xu D."/>
            <person name="Zhang Y."/>
        </authorList>
    </citation>
    <scope>NUCLEOTIDE SEQUENCE [LARGE SCALE GENOMIC DNA]</scope>
    <source>
        <strain evidence="2">cv. Yunnan</strain>
    </source>
</reference>
<dbReference type="EMBL" id="CM042020">
    <property type="protein sequence ID" value="KAI3821705.1"/>
    <property type="molecule type" value="Genomic_DNA"/>
</dbReference>
<comment type="caution">
    <text evidence="1">The sequence shown here is derived from an EMBL/GenBank/DDBJ whole genome shotgun (WGS) entry which is preliminary data.</text>
</comment>
<sequence length="163" mass="18381">MEYGLKLSKEDREEQIDPSLYRSLVGSLMYLTNTRPDIMFTVSKISRFMEEPTKTHWEAGKRILRYIKGTLDYGIVYTEGNRKLVGFSDSDYAGNLDESKSTSGYVFHLGSGVISWQSKKQKAIALSSTEAEYIALSLAGCQAIWIKGILDELKVVTTNQQYA</sequence>
<evidence type="ECO:0000313" key="2">
    <source>
        <dbReference type="Proteomes" id="UP001056120"/>
    </source>
</evidence>
<proteinExistence type="predicted"/>
<protein>
    <submittedName>
        <fullName evidence="1">Uncharacterized protein</fullName>
    </submittedName>
</protein>
<dbReference type="Proteomes" id="UP001056120">
    <property type="component" value="Linkage Group LG03"/>
</dbReference>
<evidence type="ECO:0000313" key="1">
    <source>
        <dbReference type="EMBL" id="KAI3821705.1"/>
    </source>
</evidence>
<reference evidence="1 2" key="2">
    <citation type="journal article" date="2022" name="Mol. Ecol. Resour.">
        <title>The genomes of chicory, endive, great burdock and yacon provide insights into Asteraceae paleo-polyploidization history and plant inulin production.</title>
        <authorList>
            <person name="Fan W."/>
            <person name="Wang S."/>
            <person name="Wang H."/>
            <person name="Wang A."/>
            <person name="Jiang F."/>
            <person name="Liu H."/>
            <person name="Zhao H."/>
            <person name="Xu D."/>
            <person name="Zhang Y."/>
        </authorList>
    </citation>
    <scope>NUCLEOTIDE SEQUENCE [LARGE SCALE GENOMIC DNA]</scope>
    <source>
        <strain evidence="2">cv. Yunnan</strain>
        <tissue evidence="1">Leaves</tissue>
    </source>
</reference>